<dbReference type="Gene3D" id="2.120.10.30">
    <property type="entry name" value="TolB, C-terminal domain"/>
    <property type="match status" value="2"/>
</dbReference>
<dbReference type="EMBL" id="ASRX01000013">
    <property type="protein sequence ID" value="EYF06940.1"/>
    <property type="molecule type" value="Genomic_DNA"/>
</dbReference>
<dbReference type="InterPro" id="IPR050778">
    <property type="entry name" value="Cueball_EGF_LRP_Nidogen"/>
</dbReference>
<dbReference type="SUPFAM" id="SSF63829">
    <property type="entry name" value="Calcium-dependent phosphotriesterase"/>
    <property type="match status" value="1"/>
</dbReference>
<reference evidence="1 2" key="1">
    <citation type="submission" date="2013-05" db="EMBL/GenBank/DDBJ databases">
        <title>Genome assembly of Chondromyces apiculatus DSM 436.</title>
        <authorList>
            <person name="Sharma G."/>
            <person name="Khatri I."/>
            <person name="Kaur C."/>
            <person name="Mayilraj S."/>
            <person name="Subramanian S."/>
        </authorList>
    </citation>
    <scope>NUCLEOTIDE SEQUENCE [LARGE SCALE GENOMIC DNA]</scope>
    <source>
        <strain evidence="1 2">DSM 436</strain>
    </source>
</reference>
<sequence length="404" mass="41810">MKSIALGTASLLLGLAALTGACTSLLGDFELEGAGGSSGTTSSISAGGAGQGGDAGSGAGVPACETVCEQGLGDCDTCDGTCETLLVGADANNCGACGKTCEDSLCVVGVCQPVLVADMQTDEPVSLAVDATHLYWLNQGDLGGATGTVARRRLDLTDDVAELVNEQGAPSTLVVHGEHLYWTNRNPSDYGYLVRMPLAGGETLALAQGQSLVGLATDGTALFWTDQYDDSVGSKLLPGVPGASQPIATGQGKPGGIAVDANHVYWVNLDAGEVVRADKDGMSRTTLAVQQQGLRAIAVDDRYVYWTYVSSGGPQDSGGIMRKALEGDGNPEPLGESAVPREIVSDGERVYWTDASASSLFWVPREGDPSMQQEVVTDSPTQAVTVDAKRVYWSTNNSIYKMVK</sequence>
<dbReference type="eggNOG" id="COG3391">
    <property type="taxonomic scope" value="Bacteria"/>
</dbReference>
<protein>
    <submittedName>
        <fullName evidence="1">Uncharacterized protein</fullName>
    </submittedName>
</protein>
<dbReference type="RefSeq" id="WP_044238696.1">
    <property type="nucleotide sequence ID" value="NZ_ASRX01000013.1"/>
</dbReference>
<dbReference type="InterPro" id="IPR011042">
    <property type="entry name" value="6-blade_b-propeller_TolB-like"/>
</dbReference>
<dbReference type="PROSITE" id="PS51257">
    <property type="entry name" value="PROKAR_LIPOPROTEIN"/>
    <property type="match status" value="1"/>
</dbReference>
<accession>A0A017TDQ4</accession>
<dbReference type="Proteomes" id="UP000019678">
    <property type="component" value="Unassembled WGS sequence"/>
</dbReference>
<organism evidence="1 2">
    <name type="scientific">Chondromyces apiculatus DSM 436</name>
    <dbReference type="NCBI Taxonomy" id="1192034"/>
    <lineage>
        <taxon>Bacteria</taxon>
        <taxon>Pseudomonadati</taxon>
        <taxon>Myxococcota</taxon>
        <taxon>Polyangia</taxon>
        <taxon>Polyangiales</taxon>
        <taxon>Polyangiaceae</taxon>
        <taxon>Chondromyces</taxon>
    </lineage>
</organism>
<evidence type="ECO:0000313" key="2">
    <source>
        <dbReference type="Proteomes" id="UP000019678"/>
    </source>
</evidence>
<keyword evidence="2" id="KW-1185">Reference proteome</keyword>
<dbReference type="PANTHER" id="PTHR46513">
    <property type="entry name" value="VITELLOGENIN RECEPTOR-LIKE PROTEIN-RELATED-RELATED"/>
    <property type="match status" value="1"/>
</dbReference>
<dbReference type="GO" id="GO:0005886">
    <property type="term" value="C:plasma membrane"/>
    <property type="evidence" value="ECO:0007669"/>
    <property type="project" value="TreeGrafter"/>
</dbReference>
<comment type="caution">
    <text evidence="1">The sequence shown here is derived from an EMBL/GenBank/DDBJ whole genome shotgun (WGS) entry which is preliminary data.</text>
</comment>
<proteinExistence type="predicted"/>
<gene>
    <name evidence="1" type="ORF">CAP_1198</name>
</gene>
<dbReference type="GO" id="GO:0017147">
    <property type="term" value="F:Wnt-protein binding"/>
    <property type="evidence" value="ECO:0007669"/>
    <property type="project" value="TreeGrafter"/>
</dbReference>
<dbReference type="STRING" id="1192034.CAP_1198"/>
<dbReference type="AlphaFoldDB" id="A0A017TDQ4"/>
<evidence type="ECO:0000313" key="1">
    <source>
        <dbReference type="EMBL" id="EYF06940.1"/>
    </source>
</evidence>
<dbReference type="SUPFAM" id="SSF63825">
    <property type="entry name" value="YWTD domain"/>
    <property type="match status" value="1"/>
</dbReference>
<name>A0A017TDQ4_9BACT</name>
<dbReference type="OrthoDB" id="5495095at2"/>
<dbReference type="PANTHER" id="PTHR46513:SF15">
    <property type="entry name" value="NIDOGEN 2"/>
    <property type="match status" value="1"/>
</dbReference>
<dbReference type="GO" id="GO:0060070">
    <property type="term" value="P:canonical Wnt signaling pathway"/>
    <property type="evidence" value="ECO:0007669"/>
    <property type="project" value="TreeGrafter"/>
</dbReference>
<dbReference type="GO" id="GO:0042813">
    <property type="term" value="F:Wnt receptor activity"/>
    <property type="evidence" value="ECO:0007669"/>
    <property type="project" value="TreeGrafter"/>
</dbReference>